<dbReference type="SMART" id="SM00213">
    <property type="entry name" value="UBQ"/>
    <property type="match status" value="3"/>
</dbReference>
<feature type="domain" description="Ubiquitin-like" evidence="1">
    <location>
        <begin position="81"/>
        <end position="153"/>
    </location>
</feature>
<dbReference type="InterPro" id="IPR029071">
    <property type="entry name" value="Ubiquitin-like_domsf"/>
</dbReference>
<dbReference type="GO" id="GO:0031593">
    <property type="term" value="F:polyubiquitin modification-dependent protein binding"/>
    <property type="evidence" value="ECO:0007669"/>
    <property type="project" value="TreeGrafter"/>
</dbReference>
<proteinExistence type="predicted"/>
<dbReference type="STRING" id="22663.A0A218WZ88"/>
<dbReference type="GeneID" id="116209145"/>
<dbReference type="AlphaFoldDB" id="A0A218WZ88"/>
<gene>
    <name evidence="2" type="ORF">CDL15_Pgr017070</name>
    <name evidence="3" type="ORF">CRG98_039389</name>
</gene>
<dbReference type="GO" id="GO:0043161">
    <property type="term" value="P:proteasome-mediated ubiquitin-dependent protein catabolic process"/>
    <property type="evidence" value="ECO:0007669"/>
    <property type="project" value="TreeGrafter"/>
</dbReference>
<dbReference type="GO" id="GO:0070628">
    <property type="term" value="F:proteasome binding"/>
    <property type="evidence" value="ECO:0007669"/>
    <property type="project" value="TreeGrafter"/>
</dbReference>
<dbReference type="InterPro" id="IPR000626">
    <property type="entry name" value="Ubiquitin-like_dom"/>
</dbReference>
<reference evidence="2" key="2">
    <citation type="submission" date="2017-06" db="EMBL/GenBank/DDBJ databases">
        <title>The pomegranate genome and the genomics of punicalagin biosynthesis.</title>
        <authorList>
            <person name="Xu C."/>
        </authorList>
    </citation>
    <scope>NUCLEOTIDE SEQUENCE [LARGE SCALE GENOMIC DNA]</scope>
    <source>
        <tissue evidence="2">Fresh leaf</tissue>
    </source>
</reference>
<evidence type="ECO:0000313" key="2">
    <source>
        <dbReference type="EMBL" id="OWM77670.1"/>
    </source>
</evidence>
<evidence type="ECO:0000313" key="5">
    <source>
        <dbReference type="Proteomes" id="UP000233551"/>
    </source>
</evidence>
<sequence length="251" mass="28089">MEVFIDPTDGGVFSIEIGFFETVRDMKERIEATSGIPVSSQTLLFNGEVLDDDGKATYLGIKENSSIQLQVANTQSGPTFLRLRIRIPSHTPFLMEVNRDDLVRDLKEKIQARVTSLPADRLALQVYNVELQDNLSVYECGLINDVQVDVFVKPQLVWSSGGSGSGSGKLTVKVLPWGWNKKIIVEVSKSDKVEELRGELERLQEMEGFVLPAEYFFIHKQSVMVEDETFQLNGVNQGDTIEVFRGKVASD</sequence>
<dbReference type="GO" id="GO:0005654">
    <property type="term" value="C:nucleoplasm"/>
    <property type="evidence" value="ECO:0007669"/>
    <property type="project" value="TreeGrafter"/>
</dbReference>
<reference evidence="3 5" key="3">
    <citation type="submission" date="2017-11" db="EMBL/GenBank/DDBJ databases">
        <title>De-novo sequencing of pomegranate (Punica granatum L.) genome.</title>
        <authorList>
            <person name="Akparov Z."/>
            <person name="Amiraslanov A."/>
            <person name="Hajiyeva S."/>
            <person name="Abbasov M."/>
            <person name="Kaur K."/>
            <person name="Hamwieh A."/>
            <person name="Solovyev V."/>
            <person name="Salamov A."/>
            <person name="Braich B."/>
            <person name="Kosarev P."/>
            <person name="Mahmoud A."/>
            <person name="Hajiyev E."/>
            <person name="Babayeva S."/>
            <person name="Izzatullayeva V."/>
            <person name="Mammadov A."/>
            <person name="Mammadov A."/>
            <person name="Sharifova S."/>
            <person name="Ojaghi J."/>
            <person name="Eynullazada K."/>
            <person name="Bayramov B."/>
            <person name="Abdulazimova A."/>
            <person name="Shahmuradov I."/>
        </authorList>
    </citation>
    <scope>NUCLEOTIDE SEQUENCE [LARGE SCALE GENOMIC DNA]</scope>
    <source>
        <strain evidence="3">AG2017</strain>
        <strain evidence="5">cv. AG2017</strain>
        <tissue evidence="3">Leaf</tissue>
    </source>
</reference>
<reference evidence="4" key="1">
    <citation type="journal article" date="2017" name="Plant J.">
        <title>The pomegranate (Punica granatum L.) genome and the genomics of punicalagin biosynthesis.</title>
        <authorList>
            <person name="Qin G."/>
            <person name="Xu C."/>
            <person name="Ming R."/>
            <person name="Tang H."/>
            <person name="Guyot R."/>
            <person name="Kramer E.M."/>
            <person name="Hu Y."/>
            <person name="Yi X."/>
            <person name="Qi Y."/>
            <person name="Xu X."/>
            <person name="Gao Z."/>
            <person name="Pan H."/>
            <person name="Jian J."/>
            <person name="Tian Y."/>
            <person name="Yue Z."/>
            <person name="Xu Y."/>
        </authorList>
    </citation>
    <scope>NUCLEOTIDE SEQUENCE [LARGE SCALE GENOMIC DNA]</scope>
    <source>
        <strain evidence="4">cv. Dabenzi</strain>
    </source>
</reference>
<dbReference type="PROSITE" id="PS50053">
    <property type="entry name" value="UBIQUITIN_2"/>
    <property type="match status" value="2"/>
</dbReference>
<dbReference type="GO" id="GO:0005829">
    <property type="term" value="C:cytosol"/>
    <property type="evidence" value="ECO:0007669"/>
    <property type="project" value="TreeGrafter"/>
</dbReference>
<dbReference type="CDD" id="cd17039">
    <property type="entry name" value="Ubl_ubiquitin_like"/>
    <property type="match status" value="2"/>
</dbReference>
<dbReference type="PANTHER" id="PTHR10621">
    <property type="entry name" value="UV EXCISION REPAIR PROTEIN RAD23"/>
    <property type="match status" value="1"/>
</dbReference>
<evidence type="ECO:0000259" key="1">
    <source>
        <dbReference type="PROSITE" id="PS50053"/>
    </source>
</evidence>
<dbReference type="Pfam" id="PF00240">
    <property type="entry name" value="ubiquitin"/>
    <property type="match status" value="2"/>
</dbReference>
<evidence type="ECO:0000313" key="3">
    <source>
        <dbReference type="EMBL" id="PKI40196.1"/>
    </source>
</evidence>
<evidence type="ECO:0000313" key="4">
    <source>
        <dbReference type="Proteomes" id="UP000197138"/>
    </source>
</evidence>
<keyword evidence="5" id="KW-1185">Reference proteome</keyword>
<protein>
    <recommendedName>
        <fullName evidence="1">Ubiquitin-like domain-containing protein</fullName>
    </recommendedName>
</protein>
<dbReference type="Proteomes" id="UP000197138">
    <property type="component" value="Unassembled WGS sequence"/>
</dbReference>
<dbReference type="EMBL" id="MTKT01002534">
    <property type="protein sequence ID" value="OWM77670.1"/>
    <property type="molecule type" value="Genomic_DNA"/>
</dbReference>
<organism evidence="2 4">
    <name type="scientific">Punica granatum</name>
    <name type="common">Pomegranate</name>
    <dbReference type="NCBI Taxonomy" id="22663"/>
    <lineage>
        <taxon>Eukaryota</taxon>
        <taxon>Viridiplantae</taxon>
        <taxon>Streptophyta</taxon>
        <taxon>Embryophyta</taxon>
        <taxon>Tracheophyta</taxon>
        <taxon>Spermatophyta</taxon>
        <taxon>Magnoliopsida</taxon>
        <taxon>eudicotyledons</taxon>
        <taxon>Gunneridae</taxon>
        <taxon>Pentapetalae</taxon>
        <taxon>rosids</taxon>
        <taxon>malvids</taxon>
        <taxon>Myrtales</taxon>
        <taxon>Lythraceae</taxon>
        <taxon>Punica</taxon>
    </lineage>
</organism>
<feature type="domain" description="Ubiquitin-like" evidence="1">
    <location>
        <begin position="1"/>
        <end position="76"/>
    </location>
</feature>
<dbReference type="EMBL" id="PGOL01003645">
    <property type="protein sequence ID" value="PKI40196.1"/>
    <property type="molecule type" value="Genomic_DNA"/>
</dbReference>
<dbReference type="Gene3D" id="3.10.20.90">
    <property type="entry name" value="Phosphatidylinositol 3-kinase Catalytic Subunit, Chain A, domain 1"/>
    <property type="match status" value="3"/>
</dbReference>
<dbReference type="OrthoDB" id="419317at2759"/>
<comment type="caution">
    <text evidence="2">The sequence shown here is derived from an EMBL/GenBank/DDBJ whole genome shotgun (WGS) entry which is preliminary data.</text>
</comment>
<dbReference type="PANTHER" id="PTHR10621:SF38">
    <property type="entry name" value="UBIQUITIN DOMAIN-CONTAINING PROTEIN 7SL RNA1-RELATED"/>
    <property type="match status" value="1"/>
</dbReference>
<dbReference type="Proteomes" id="UP000233551">
    <property type="component" value="Unassembled WGS sequence"/>
</dbReference>
<dbReference type="SUPFAM" id="SSF54236">
    <property type="entry name" value="Ubiquitin-like"/>
    <property type="match status" value="3"/>
</dbReference>
<accession>A0A218WZ88</accession>
<name>A0A218WZ88_PUNGR</name>
<dbReference type="InterPro" id="IPR019954">
    <property type="entry name" value="Ubiquitin_CS"/>
</dbReference>
<dbReference type="GO" id="GO:0043130">
    <property type="term" value="F:ubiquitin binding"/>
    <property type="evidence" value="ECO:0007669"/>
    <property type="project" value="TreeGrafter"/>
</dbReference>
<dbReference type="PROSITE" id="PS00299">
    <property type="entry name" value="UBIQUITIN_1"/>
    <property type="match status" value="1"/>
</dbReference>